<name>A0A317SWA2_9PEZI</name>
<evidence type="ECO:0000313" key="2">
    <source>
        <dbReference type="Proteomes" id="UP000246991"/>
    </source>
</evidence>
<proteinExistence type="predicted"/>
<dbReference type="OrthoDB" id="10342669at2759"/>
<dbReference type="AlphaFoldDB" id="A0A317SWA2"/>
<dbReference type="EMBL" id="PYWC01000022">
    <property type="protein sequence ID" value="PWW77441.1"/>
    <property type="molecule type" value="Genomic_DNA"/>
</dbReference>
<sequence length="85" mass="9666">MANSTPATFVVTAHPGRGVGQCRGYPQYLHAMNAEKRGRKSCEYRFCEPGRFHPSSSPFLPGTFYFLRAYRLRGGQYPYLLPPHL</sequence>
<gene>
    <name evidence="1" type="ORF">C7212DRAFT_20616</name>
</gene>
<protein>
    <submittedName>
        <fullName evidence="1">Uncharacterized protein</fullName>
    </submittedName>
</protein>
<comment type="caution">
    <text evidence="1">The sequence shown here is derived from an EMBL/GenBank/DDBJ whole genome shotgun (WGS) entry which is preliminary data.</text>
</comment>
<evidence type="ECO:0000313" key="1">
    <source>
        <dbReference type="EMBL" id="PWW77441.1"/>
    </source>
</evidence>
<feature type="non-terminal residue" evidence="1">
    <location>
        <position position="85"/>
    </location>
</feature>
<reference evidence="1 2" key="1">
    <citation type="submission" date="2018-03" db="EMBL/GenBank/DDBJ databases">
        <title>Genomes of Pezizomycetes fungi and the evolution of truffles.</title>
        <authorList>
            <person name="Murat C."/>
            <person name="Payen T."/>
            <person name="Noel B."/>
            <person name="Kuo A."/>
            <person name="Martin F.M."/>
        </authorList>
    </citation>
    <scope>NUCLEOTIDE SEQUENCE [LARGE SCALE GENOMIC DNA]</scope>
    <source>
        <strain evidence="1">091103-1</strain>
    </source>
</reference>
<dbReference type="Proteomes" id="UP000246991">
    <property type="component" value="Unassembled WGS sequence"/>
</dbReference>
<keyword evidence="2" id="KW-1185">Reference proteome</keyword>
<organism evidence="1 2">
    <name type="scientific">Tuber magnatum</name>
    <name type="common">white Piedmont truffle</name>
    <dbReference type="NCBI Taxonomy" id="42249"/>
    <lineage>
        <taxon>Eukaryota</taxon>
        <taxon>Fungi</taxon>
        <taxon>Dikarya</taxon>
        <taxon>Ascomycota</taxon>
        <taxon>Pezizomycotina</taxon>
        <taxon>Pezizomycetes</taxon>
        <taxon>Pezizales</taxon>
        <taxon>Tuberaceae</taxon>
        <taxon>Tuber</taxon>
    </lineage>
</organism>
<accession>A0A317SWA2</accession>